<dbReference type="FunFam" id="3.40.50.1100:FF:000004">
    <property type="entry name" value="Tryptophan synthase beta chain"/>
    <property type="match status" value="1"/>
</dbReference>
<evidence type="ECO:0000256" key="5">
    <source>
        <dbReference type="ARBA" id="ARBA00022605"/>
    </source>
</evidence>
<comment type="cofactor">
    <cofactor evidence="1 11">
        <name>pyridoxal 5'-phosphate</name>
        <dbReference type="ChEBI" id="CHEBI:597326"/>
    </cofactor>
</comment>
<feature type="modified residue" description="N6-(pyridoxal phosphate)lysine" evidence="11">
    <location>
        <position position="92"/>
    </location>
</feature>
<evidence type="ECO:0000256" key="9">
    <source>
        <dbReference type="ARBA" id="ARBA00023239"/>
    </source>
</evidence>
<name>A0AB33D249_ALCFA</name>
<dbReference type="InterPro" id="IPR006654">
    <property type="entry name" value="Trp_synth_beta"/>
</dbReference>
<evidence type="ECO:0000256" key="7">
    <source>
        <dbReference type="ARBA" id="ARBA00022898"/>
    </source>
</evidence>
<evidence type="ECO:0000256" key="11">
    <source>
        <dbReference type="HAMAP-Rule" id="MF_00133"/>
    </source>
</evidence>
<dbReference type="PANTHER" id="PTHR48077:SF3">
    <property type="entry name" value="TRYPTOPHAN SYNTHASE"/>
    <property type="match status" value="1"/>
</dbReference>
<keyword evidence="9 11" id="KW-0456">Lyase</keyword>
<dbReference type="FunFam" id="3.40.50.1100:FF:000001">
    <property type="entry name" value="Tryptophan synthase beta chain"/>
    <property type="match status" value="1"/>
</dbReference>
<reference evidence="13 14" key="1">
    <citation type="submission" date="2017-05" db="EMBL/GenBank/DDBJ databases">
        <authorList>
            <person name="Qiu J.G."/>
            <person name="He J."/>
        </authorList>
    </citation>
    <scope>NUCLEOTIDE SEQUENCE [LARGE SCALE GENOMIC DNA]</scope>
    <source>
        <strain evidence="13 14">JQ135</strain>
    </source>
</reference>
<dbReference type="InterPro" id="IPR006653">
    <property type="entry name" value="Trp_synth_b_CS"/>
</dbReference>
<accession>A0AB33D249</accession>
<dbReference type="SUPFAM" id="SSF53686">
    <property type="entry name" value="Tryptophan synthase beta subunit-like PLP-dependent enzymes"/>
    <property type="match status" value="1"/>
</dbReference>
<dbReference type="PROSITE" id="PS00168">
    <property type="entry name" value="TRP_SYNTHASE_BETA"/>
    <property type="match status" value="1"/>
</dbReference>
<dbReference type="InterPro" id="IPR023026">
    <property type="entry name" value="Trp_synth_beta/beta-like"/>
</dbReference>
<keyword evidence="6 11" id="KW-0822">Tryptophan biosynthesis</keyword>
<evidence type="ECO:0000256" key="1">
    <source>
        <dbReference type="ARBA" id="ARBA00001933"/>
    </source>
</evidence>
<evidence type="ECO:0000259" key="12">
    <source>
        <dbReference type="Pfam" id="PF00291"/>
    </source>
</evidence>
<dbReference type="GO" id="GO:0004834">
    <property type="term" value="F:tryptophan synthase activity"/>
    <property type="evidence" value="ECO:0007669"/>
    <property type="project" value="UniProtKB-UniRule"/>
</dbReference>
<dbReference type="KEGG" id="afq:AFA_13200"/>
<keyword evidence="8 11" id="KW-0057">Aromatic amino acid biosynthesis</keyword>
<dbReference type="InterPro" id="IPR001926">
    <property type="entry name" value="TrpB-like_PALP"/>
</dbReference>
<evidence type="ECO:0000256" key="2">
    <source>
        <dbReference type="ARBA" id="ARBA00004733"/>
    </source>
</evidence>
<evidence type="ECO:0000256" key="3">
    <source>
        <dbReference type="ARBA" id="ARBA00009982"/>
    </source>
</evidence>
<comment type="pathway">
    <text evidence="2 11">Amino-acid biosynthesis; L-tryptophan biosynthesis; L-tryptophan from chorismate: step 5/5.</text>
</comment>
<gene>
    <name evidence="11 13" type="primary">trpB</name>
    <name evidence="13" type="ORF">AFA_13200</name>
</gene>
<dbReference type="PIRSF" id="PIRSF001413">
    <property type="entry name" value="Trp_syn_beta"/>
    <property type="match status" value="1"/>
</dbReference>
<dbReference type="RefSeq" id="WP_094197322.1">
    <property type="nucleotide sequence ID" value="NZ_CP021641.1"/>
</dbReference>
<feature type="domain" description="Tryptophan synthase beta chain-like PALP" evidence="12">
    <location>
        <begin position="58"/>
        <end position="382"/>
    </location>
</feature>
<dbReference type="GeneID" id="96869701"/>
<evidence type="ECO:0000256" key="10">
    <source>
        <dbReference type="ARBA" id="ARBA00049047"/>
    </source>
</evidence>
<comment type="catalytic activity">
    <reaction evidence="10 11">
        <text>(1S,2R)-1-C-(indol-3-yl)glycerol 3-phosphate + L-serine = D-glyceraldehyde 3-phosphate + L-tryptophan + H2O</text>
        <dbReference type="Rhea" id="RHEA:10532"/>
        <dbReference type="ChEBI" id="CHEBI:15377"/>
        <dbReference type="ChEBI" id="CHEBI:33384"/>
        <dbReference type="ChEBI" id="CHEBI:57912"/>
        <dbReference type="ChEBI" id="CHEBI:58866"/>
        <dbReference type="ChEBI" id="CHEBI:59776"/>
        <dbReference type="EC" id="4.2.1.20"/>
    </reaction>
</comment>
<dbReference type="Gene3D" id="3.40.50.1100">
    <property type="match status" value="2"/>
</dbReference>
<dbReference type="NCBIfam" id="TIGR00263">
    <property type="entry name" value="trpB"/>
    <property type="match status" value="1"/>
</dbReference>
<comment type="subunit">
    <text evidence="4 11">Tetramer of two alpha and two beta chains.</text>
</comment>
<proteinExistence type="inferred from homology"/>
<sequence>MKTYTLPDPDGHFGQFGGSFVAETLVHALDELKAAYEQYRNDPEFLREFHYELKHFVGRPSPVYHARRWSEQLGGAQIWFKREDLNHTGAHKINNCIGQILLARRMGKPRIIAETGAGQHGVATATVAARYGLECVVYMGSEDVRRQASNVYRMKLLGATVVPVESGSRTLKDALNEAMRDWVTNISNTFYIIGTVAGPHPYPMMVRDFQCVIGEECVQQMPEDAGRQPDYVLASVGGGSNAMGIFYPYIEHKDVELIGVEAAGRGLDTLEHSASLNKGLVGVLHGNRTYVLQDDDGNVMPTHSVSAGLDYPGVGPEHAWLKDCGRAHYATCTDEDALKAFHDCCRIEGIMPALESSHALAHAARIAPTLSKDKIILVSLSGRGDKDMHTVAEYGGLTL</sequence>
<protein>
    <recommendedName>
        <fullName evidence="11">Tryptophan synthase beta chain</fullName>
        <ecNumber evidence="11">4.2.1.20</ecNumber>
    </recommendedName>
</protein>
<dbReference type="Proteomes" id="UP000214561">
    <property type="component" value="Chromosome"/>
</dbReference>
<dbReference type="GO" id="GO:0005737">
    <property type="term" value="C:cytoplasm"/>
    <property type="evidence" value="ECO:0007669"/>
    <property type="project" value="TreeGrafter"/>
</dbReference>
<dbReference type="CDD" id="cd06446">
    <property type="entry name" value="Trp-synth_B"/>
    <property type="match status" value="1"/>
</dbReference>
<dbReference type="EC" id="4.2.1.20" evidence="11"/>
<keyword evidence="5 11" id="KW-0028">Amino-acid biosynthesis</keyword>
<comment type="function">
    <text evidence="11">The beta subunit is responsible for the synthesis of L-tryptophan from indole and L-serine.</text>
</comment>
<evidence type="ECO:0000256" key="6">
    <source>
        <dbReference type="ARBA" id="ARBA00022822"/>
    </source>
</evidence>
<dbReference type="EMBL" id="CP021641">
    <property type="protein sequence ID" value="ASR90328.1"/>
    <property type="molecule type" value="Genomic_DNA"/>
</dbReference>
<keyword evidence="7 11" id="KW-0663">Pyridoxal phosphate</keyword>
<evidence type="ECO:0000256" key="8">
    <source>
        <dbReference type="ARBA" id="ARBA00023141"/>
    </source>
</evidence>
<dbReference type="InterPro" id="IPR036052">
    <property type="entry name" value="TrpB-like_PALP_sf"/>
</dbReference>
<dbReference type="Pfam" id="PF00291">
    <property type="entry name" value="PALP"/>
    <property type="match status" value="1"/>
</dbReference>
<comment type="similarity">
    <text evidence="3 11">Belongs to the TrpB family.</text>
</comment>
<dbReference type="PANTHER" id="PTHR48077">
    <property type="entry name" value="TRYPTOPHAN SYNTHASE-RELATED"/>
    <property type="match status" value="1"/>
</dbReference>
<evidence type="ECO:0000256" key="4">
    <source>
        <dbReference type="ARBA" id="ARBA00011270"/>
    </source>
</evidence>
<evidence type="ECO:0000313" key="14">
    <source>
        <dbReference type="Proteomes" id="UP000214561"/>
    </source>
</evidence>
<organism evidence="13 14">
    <name type="scientific">Alcaligenes faecalis</name>
    <dbReference type="NCBI Taxonomy" id="511"/>
    <lineage>
        <taxon>Bacteria</taxon>
        <taxon>Pseudomonadati</taxon>
        <taxon>Pseudomonadota</taxon>
        <taxon>Betaproteobacteria</taxon>
        <taxon>Burkholderiales</taxon>
        <taxon>Alcaligenaceae</taxon>
        <taxon>Alcaligenes</taxon>
    </lineage>
</organism>
<dbReference type="AlphaFoldDB" id="A0AB33D249"/>
<dbReference type="HAMAP" id="MF_00133">
    <property type="entry name" value="Trp_synth_beta"/>
    <property type="match status" value="1"/>
</dbReference>
<evidence type="ECO:0000313" key="13">
    <source>
        <dbReference type="EMBL" id="ASR90328.1"/>
    </source>
</evidence>